<dbReference type="GO" id="GO:0005886">
    <property type="term" value="C:plasma membrane"/>
    <property type="evidence" value="ECO:0007669"/>
    <property type="project" value="UniProtKB-SubCell"/>
</dbReference>
<feature type="transmembrane region" description="Helical" evidence="17">
    <location>
        <begin position="113"/>
        <end position="131"/>
    </location>
</feature>
<dbReference type="InterPro" id="IPR003824">
    <property type="entry name" value="UppP"/>
</dbReference>
<dbReference type="GO" id="GO:0050380">
    <property type="term" value="F:undecaprenyl-diphosphatase activity"/>
    <property type="evidence" value="ECO:0007669"/>
    <property type="project" value="UniProtKB-UniRule"/>
</dbReference>
<keyword evidence="12 17" id="KW-0046">Antibiotic resistance</keyword>
<comment type="function">
    <text evidence="17">Catalyzes the dephosphorylation of undecaprenyl diphosphate (UPP). Confers resistance to bacitracin.</text>
</comment>
<evidence type="ECO:0000256" key="11">
    <source>
        <dbReference type="ARBA" id="ARBA00023136"/>
    </source>
</evidence>
<evidence type="ECO:0000313" key="18">
    <source>
        <dbReference type="EMBL" id="PDO09516.1"/>
    </source>
</evidence>
<evidence type="ECO:0000256" key="6">
    <source>
        <dbReference type="ARBA" id="ARBA00022692"/>
    </source>
</evidence>
<feature type="transmembrane region" description="Helical" evidence="17">
    <location>
        <begin position="183"/>
        <end position="204"/>
    </location>
</feature>
<gene>
    <name evidence="17" type="primary">uppP</name>
    <name evidence="18" type="ORF">BLM47_12170</name>
</gene>
<evidence type="ECO:0000256" key="2">
    <source>
        <dbReference type="ARBA" id="ARBA00010621"/>
    </source>
</evidence>
<comment type="caution">
    <text evidence="18">The sequence shown here is derived from an EMBL/GenBank/DDBJ whole genome shotgun (WGS) entry which is preliminary data.</text>
</comment>
<evidence type="ECO:0000256" key="8">
    <source>
        <dbReference type="ARBA" id="ARBA00022960"/>
    </source>
</evidence>
<comment type="miscellaneous">
    <text evidence="17">Bacitracin is thought to be involved in the inhibition of peptidoglycan synthesis by sequestering undecaprenyl diphosphate, thereby reducing the pool of lipid carrier available.</text>
</comment>
<evidence type="ECO:0000256" key="13">
    <source>
        <dbReference type="ARBA" id="ARBA00023316"/>
    </source>
</evidence>
<dbReference type="NCBIfam" id="TIGR00753">
    <property type="entry name" value="undec_PP_bacA"/>
    <property type="match status" value="1"/>
</dbReference>
<dbReference type="AlphaFoldDB" id="A0A2A6DY73"/>
<keyword evidence="6 17" id="KW-0812">Transmembrane</keyword>
<evidence type="ECO:0000256" key="3">
    <source>
        <dbReference type="ARBA" id="ARBA00012374"/>
    </source>
</evidence>
<organism evidence="18 19">
    <name type="scientific">Candidatus Reconcilbacillus cellulovorans</name>
    <dbReference type="NCBI Taxonomy" id="1906605"/>
    <lineage>
        <taxon>Bacteria</taxon>
        <taxon>Bacillati</taxon>
        <taxon>Bacillota</taxon>
        <taxon>Bacilli</taxon>
        <taxon>Bacillales</taxon>
        <taxon>Paenibacillaceae</taxon>
        <taxon>Candidatus Reconcilbacillus</taxon>
    </lineage>
</organism>
<proteinExistence type="inferred from homology"/>
<evidence type="ECO:0000256" key="4">
    <source>
        <dbReference type="ARBA" id="ARBA00021581"/>
    </source>
</evidence>
<keyword evidence="8 17" id="KW-0133">Cell shape</keyword>
<dbReference type="GO" id="GO:0046677">
    <property type="term" value="P:response to antibiotic"/>
    <property type="evidence" value="ECO:0007669"/>
    <property type="project" value="UniProtKB-UniRule"/>
</dbReference>
<keyword evidence="5 17" id="KW-1003">Cell membrane</keyword>
<keyword evidence="13 17" id="KW-0961">Cell wall biogenesis/degradation</keyword>
<evidence type="ECO:0000256" key="10">
    <source>
        <dbReference type="ARBA" id="ARBA00022989"/>
    </source>
</evidence>
<evidence type="ECO:0000256" key="14">
    <source>
        <dbReference type="ARBA" id="ARBA00032707"/>
    </source>
</evidence>
<feature type="transmembrane region" description="Helical" evidence="17">
    <location>
        <begin position="143"/>
        <end position="163"/>
    </location>
</feature>
<evidence type="ECO:0000256" key="16">
    <source>
        <dbReference type="ARBA" id="ARBA00047594"/>
    </source>
</evidence>
<feature type="transmembrane region" description="Helical" evidence="17">
    <location>
        <begin position="245"/>
        <end position="262"/>
    </location>
</feature>
<comment type="subcellular location">
    <subcellularLocation>
        <location evidence="1 17">Cell membrane</location>
        <topology evidence="1 17">Multi-pass membrane protein</topology>
    </subcellularLocation>
</comment>
<feature type="transmembrane region" description="Helical" evidence="17">
    <location>
        <begin position="44"/>
        <end position="62"/>
    </location>
</feature>
<evidence type="ECO:0000256" key="15">
    <source>
        <dbReference type="ARBA" id="ARBA00032932"/>
    </source>
</evidence>
<keyword evidence="7 17" id="KW-0378">Hydrolase</keyword>
<reference evidence="18 19" key="1">
    <citation type="submission" date="2016-12" db="EMBL/GenBank/DDBJ databases">
        <title>Candidatus Reconcilibacillus cellulovorans genome.</title>
        <authorList>
            <person name="Kolinko S."/>
            <person name="Wu Y.-W."/>
            <person name="Tachea F."/>
            <person name="Denzel E."/>
            <person name="Hiras J."/>
            <person name="Baecker N."/>
            <person name="Chan L.J."/>
            <person name="Eichorst S.A."/>
            <person name="Frey D."/>
            <person name="Adams P.D."/>
            <person name="Pray T."/>
            <person name="Tanjore D."/>
            <person name="Petzold C.J."/>
            <person name="Gladden J.M."/>
            <person name="Simmons B.A."/>
            <person name="Singer S.W."/>
        </authorList>
    </citation>
    <scope>NUCLEOTIDE SEQUENCE [LARGE SCALE GENOMIC DNA]</scope>
    <source>
        <strain evidence="18">JTherm</strain>
    </source>
</reference>
<dbReference type="HAMAP" id="MF_01006">
    <property type="entry name" value="Undec_diphosphatase"/>
    <property type="match status" value="1"/>
</dbReference>
<dbReference type="GO" id="GO:0009252">
    <property type="term" value="P:peptidoglycan biosynthetic process"/>
    <property type="evidence" value="ECO:0007669"/>
    <property type="project" value="UniProtKB-KW"/>
</dbReference>
<sequence>MTDWRTAVIIGIVEGLTEFLPVSSTGHMILVGHLLNFQGDVAETFEISIQLGAIMAVLVLYWNRVLRMIGLRRQGEGQARGVNLLHVFVAIAPALALGFLLDDLIGRLFRPETVLVGLVLGGVFMMVAEKWKAPVTAETMEKITYRQAFWIGIAQLLSLWPGFSRSGSTIAGGMLAGASRGAAADFTFVIAIPVMAAATGYAIISRFHMLERDLLGFFAIGFVVSFAVALLAVATFIRLVSKLKLTYFSYYRFILALVYWLYMRHTGQM</sequence>
<dbReference type="PANTHER" id="PTHR30622">
    <property type="entry name" value="UNDECAPRENYL-DIPHOSPHATASE"/>
    <property type="match status" value="1"/>
</dbReference>
<keyword evidence="10 17" id="KW-1133">Transmembrane helix</keyword>
<dbReference type="EC" id="3.6.1.27" evidence="3 17"/>
<evidence type="ECO:0000256" key="9">
    <source>
        <dbReference type="ARBA" id="ARBA00022984"/>
    </source>
</evidence>
<dbReference type="Proteomes" id="UP000243688">
    <property type="component" value="Unassembled WGS sequence"/>
</dbReference>
<comment type="similarity">
    <text evidence="2 17">Belongs to the UppP family.</text>
</comment>
<dbReference type="GO" id="GO:0071555">
    <property type="term" value="P:cell wall organization"/>
    <property type="evidence" value="ECO:0007669"/>
    <property type="project" value="UniProtKB-KW"/>
</dbReference>
<dbReference type="GO" id="GO:0008360">
    <property type="term" value="P:regulation of cell shape"/>
    <property type="evidence" value="ECO:0007669"/>
    <property type="project" value="UniProtKB-KW"/>
</dbReference>
<evidence type="ECO:0000313" key="19">
    <source>
        <dbReference type="Proteomes" id="UP000243688"/>
    </source>
</evidence>
<accession>A0A2A6DY73</accession>
<dbReference type="PANTHER" id="PTHR30622:SF3">
    <property type="entry name" value="UNDECAPRENYL-DIPHOSPHATASE"/>
    <property type="match status" value="1"/>
</dbReference>
<comment type="catalytic activity">
    <reaction evidence="16 17">
        <text>di-trans,octa-cis-undecaprenyl diphosphate + H2O = di-trans,octa-cis-undecaprenyl phosphate + phosphate + H(+)</text>
        <dbReference type="Rhea" id="RHEA:28094"/>
        <dbReference type="ChEBI" id="CHEBI:15377"/>
        <dbReference type="ChEBI" id="CHEBI:15378"/>
        <dbReference type="ChEBI" id="CHEBI:43474"/>
        <dbReference type="ChEBI" id="CHEBI:58405"/>
        <dbReference type="ChEBI" id="CHEBI:60392"/>
        <dbReference type="EC" id="3.6.1.27"/>
    </reaction>
</comment>
<evidence type="ECO:0000256" key="1">
    <source>
        <dbReference type="ARBA" id="ARBA00004651"/>
    </source>
</evidence>
<evidence type="ECO:0000256" key="5">
    <source>
        <dbReference type="ARBA" id="ARBA00022475"/>
    </source>
</evidence>
<keyword evidence="11 17" id="KW-0472">Membrane</keyword>
<dbReference type="Pfam" id="PF02673">
    <property type="entry name" value="BacA"/>
    <property type="match status" value="1"/>
</dbReference>
<evidence type="ECO:0000256" key="7">
    <source>
        <dbReference type="ARBA" id="ARBA00022801"/>
    </source>
</evidence>
<dbReference type="EMBL" id="MOXJ01000036">
    <property type="protein sequence ID" value="PDO09516.1"/>
    <property type="molecule type" value="Genomic_DNA"/>
</dbReference>
<keyword evidence="9 17" id="KW-0573">Peptidoglycan synthesis</keyword>
<feature type="transmembrane region" description="Helical" evidence="17">
    <location>
        <begin position="216"/>
        <end position="239"/>
    </location>
</feature>
<evidence type="ECO:0000256" key="17">
    <source>
        <dbReference type="HAMAP-Rule" id="MF_01006"/>
    </source>
</evidence>
<feature type="transmembrane region" description="Helical" evidence="17">
    <location>
        <begin position="82"/>
        <end position="101"/>
    </location>
</feature>
<protein>
    <recommendedName>
        <fullName evidence="4 17">Undecaprenyl-diphosphatase</fullName>
        <ecNumber evidence="3 17">3.6.1.27</ecNumber>
    </recommendedName>
    <alternativeName>
        <fullName evidence="15 17">Bacitracin resistance protein</fullName>
    </alternativeName>
    <alternativeName>
        <fullName evidence="14 17">Undecaprenyl pyrophosphate phosphatase</fullName>
    </alternativeName>
</protein>
<dbReference type="NCBIfam" id="NF001390">
    <property type="entry name" value="PRK00281.1-4"/>
    <property type="match status" value="1"/>
</dbReference>
<name>A0A2A6DY73_9BACL</name>
<evidence type="ECO:0000256" key="12">
    <source>
        <dbReference type="ARBA" id="ARBA00023251"/>
    </source>
</evidence>